<dbReference type="CDD" id="cd02043">
    <property type="entry name" value="serpinP_plants"/>
    <property type="match status" value="1"/>
</dbReference>
<dbReference type="PROSITE" id="PS00284">
    <property type="entry name" value="SERPIN"/>
    <property type="match status" value="1"/>
</dbReference>
<organism evidence="3 4">
    <name type="scientific">Zizania palustris</name>
    <name type="common">Northern wild rice</name>
    <dbReference type="NCBI Taxonomy" id="103762"/>
    <lineage>
        <taxon>Eukaryota</taxon>
        <taxon>Viridiplantae</taxon>
        <taxon>Streptophyta</taxon>
        <taxon>Embryophyta</taxon>
        <taxon>Tracheophyta</taxon>
        <taxon>Spermatophyta</taxon>
        <taxon>Magnoliopsida</taxon>
        <taxon>Liliopsida</taxon>
        <taxon>Poales</taxon>
        <taxon>Poaceae</taxon>
        <taxon>BOP clade</taxon>
        <taxon>Oryzoideae</taxon>
        <taxon>Oryzeae</taxon>
        <taxon>Zizaniinae</taxon>
        <taxon>Zizania</taxon>
    </lineage>
</organism>
<feature type="domain" description="Serpin" evidence="2">
    <location>
        <begin position="13"/>
        <end position="392"/>
    </location>
</feature>
<reference evidence="3" key="1">
    <citation type="journal article" date="2021" name="bioRxiv">
        <title>Whole Genome Assembly and Annotation of Northern Wild Rice, Zizania palustris L., Supports a Whole Genome Duplication in the Zizania Genus.</title>
        <authorList>
            <person name="Haas M."/>
            <person name="Kono T."/>
            <person name="Macchietto M."/>
            <person name="Millas R."/>
            <person name="McGilp L."/>
            <person name="Shao M."/>
            <person name="Duquette J."/>
            <person name="Hirsch C.N."/>
            <person name="Kimball J."/>
        </authorList>
    </citation>
    <scope>NUCLEOTIDE SEQUENCE</scope>
    <source>
        <tissue evidence="3">Fresh leaf tissue</tissue>
    </source>
</reference>
<dbReference type="SMART" id="SM00093">
    <property type="entry name" value="SERPIN"/>
    <property type="match status" value="1"/>
</dbReference>
<dbReference type="InterPro" id="IPR023796">
    <property type="entry name" value="Serpin_dom"/>
</dbReference>
<evidence type="ECO:0000313" key="3">
    <source>
        <dbReference type="EMBL" id="KAG8055294.1"/>
    </source>
</evidence>
<protein>
    <recommendedName>
        <fullName evidence="2">Serpin domain-containing protein</fullName>
    </recommendedName>
</protein>
<keyword evidence="4" id="KW-1185">Reference proteome</keyword>
<name>A0A8J5VTW5_ZIZPA</name>
<proteinExistence type="inferred from homology"/>
<dbReference type="InterPro" id="IPR023795">
    <property type="entry name" value="Serpin_CS"/>
</dbReference>
<dbReference type="AlphaFoldDB" id="A0A8J5VTW5"/>
<dbReference type="EMBL" id="JAAALK010000288">
    <property type="protein sequence ID" value="KAG8055294.1"/>
    <property type="molecule type" value="Genomic_DNA"/>
</dbReference>
<comment type="caution">
    <text evidence="3">The sequence shown here is derived from an EMBL/GenBank/DDBJ whole genome shotgun (WGS) entry which is preliminary data.</text>
</comment>
<evidence type="ECO:0000313" key="4">
    <source>
        <dbReference type="Proteomes" id="UP000729402"/>
    </source>
</evidence>
<sequence>MELAEAVRDETAMSLRLLLRLARDDNLAVSPLSLHAALALLGAGARGATLDQIVAFLGPAGGPAHAALSSHVVLRCLANSPCGEDRGGGPTVRFANGVWVDSALRLRAAYAPVVAEDYRAEAHPVSFRDMPEEARRQINSWFESATAGRIKDFLPKGSVDRSTPVVLGNALYFKGSWQSKFDARLTRPDIFYLPNGGQVSAPFMSSGKRQYIASRPGYKVLKLPYAGGCQDRLFSMYIYLPDELQGLPGLLHKLCSNPALLENSFTLMNKVPVGAFGLPKFTVSYKMDAKETLRDLGLRLPFEYPAADFSEMLESAPERTLVSAVFHESFVEVNEEGTEASAATAVLVAAGCAMTPPAPVQTVDFVADHPFMFLIRDELCGVLVFAGQVTNPLLSRQIFHG</sequence>
<gene>
    <name evidence="3" type="ORF">GUJ93_ZPchr0001g29945</name>
</gene>
<dbReference type="Proteomes" id="UP000729402">
    <property type="component" value="Unassembled WGS sequence"/>
</dbReference>
<accession>A0A8J5VTW5</accession>
<dbReference type="GO" id="GO:0005615">
    <property type="term" value="C:extracellular space"/>
    <property type="evidence" value="ECO:0007669"/>
    <property type="project" value="InterPro"/>
</dbReference>
<dbReference type="PANTHER" id="PTHR11461">
    <property type="entry name" value="SERINE PROTEASE INHIBITOR, SERPIN"/>
    <property type="match status" value="1"/>
</dbReference>
<dbReference type="InterPro" id="IPR000215">
    <property type="entry name" value="Serpin_fam"/>
</dbReference>
<comment type="similarity">
    <text evidence="1">Belongs to the serpin family.</text>
</comment>
<dbReference type="OrthoDB" id="1063785at2759"/>
<dbReference type="GO" id="GO:0004867">
    <property type="term" value="F:serine-type endopeptidase inhibitor activity"/>
    <property type="evidence" value="ECO:0007669"/>
    <property type="project" value="InterPro"/>
</dbReference>
<dbReference type="Pfam" id="PF00079">
    <property type="entry name" value="Serpin"/>
    <property type="match status" value="1"/>
</dbReference>
<dbReference type="PANTHER" id="PTHR11461:SF306">
    <property type="entry name" value="SERPIN-Z1"/>
    <property type="match status" value="1"/>
</dbReference>
<reference evidence="3" key="2">
    <citation type="submission" date="2021-02" db="EMBL/GenBank/DDBJ databases">
        <authorList>
            <person name="Kimball J.A."/>
            <person name="Haas M.W."/>
            <person name="Macchietto M."/>
            <person name="Kono T."/>
            <person name="Duquette J."/>
            <person name="Shao M."/>
        </authorList>
    </citation>
    <scope>NUCLEOTIDE SEQUENCE</scope>
    <source>
        <tissue evidence="3">Fresh leaf tissue</tissue>
    </source>
</reference>
<evidence type="ECO:0000259" key="2">
    <source>
        <dbReference type="SMART" id="SM00093"/>
    </source>
</evidence>
<evidence type="ECO:0000256" key="1">
    <source>
        <dbReference type="RuleBase" id="RU000411"/>
    </source>
</evidence>